<feature type="transmembrane region" description="Helical" evidence="2">
    <location>
        <begin position="83"/>
        <end position="113"/>
    </location>
</feature>
<organism evidence="4 6">
    <name type="scientific">Mycobacterium montefiorense</name>
    <dbReference type="NCBI Taxonomy" id="154654"/>
    <lineage>
        <taxon>Bacteria</taxon>
        <taxon>Bacillati</taxon>
        <taxon>Actinomycetota</taxon>
        <taxon>Actinomycetes</taxon>
        <taxon>Mycobacteriales</taxon>
        <taxon>Mycobacteriaceae</taxon>
        <taxon>Mycobacterium</taxon>
        <taxon>Mycobacterium simiae complex</taxon>
    </lineage>
</organism>
<accession>A0AA37V1L7</accession>
<evidence type="ECO:0000313" key="6">
    <source>
        <dbReference type="Proteomes" id="UP001139505"/>
    </source>
</evidence>
<keyword evidence="5" id="KW-1185">Reference proteome</keyword>
<name>A0AA37V1L7_9MYCO</name>
<evidence type="ECO:0000256" key="2">
    <source>
        <dbReference type="SAM" id="Phobius"/>
    </source>
</evidence>
<reference evidence="3" key="1">
    <citation type="journal article" date="2018" name="Genome Announc.">
        <title>Draft Genome Sequence of Mycobacterium montefiorense Isolated from Japanese Black Salamander (Hynobius nigrescens).</title>
        <authorList>
            <person name="Fukano H."/>
            <person name="Yoshida M."/>
            <person name="Shimizu A."/>
            <person name="Iwao H."/>
            <person name="Katayama Y."/>
            <person name="Omatsu T."/>
            <person name="Mizutani T."/>
            <person name="Kurata O."/>
            <person name="Wada S."/>
            <person name="Hoshino Y."/>
        </authorList>
    </citation>
    <scope>NUCLEOTIDE SEQUENCE</scope>
    <source>
        <strain evidence="3">BS</strain>
    </source>
</reference>
<evidence type="ECO:0000256" key="1">
    <source>
        <dbReference type="SAM" id="MobiDB-lite"/>
    </source>
</evidence>
<reference evidence="4" key="4">
    <citation type="submission" date="2022-04" db="EMBL/GenBank/DDBJ databases">
        <authorList>
            <person name="Komine T."/>
            <person name="Fukano H."/>
            <person name="Wada S."/>
        </authorList>
    </citation>
    <scope>NUCLEOTIDE SEQUENCE</scope>
    <source>
        <strain evidence="4">NJB18185</strain>
    </source>
</reference>
<reference evidence="5" key="2">
    <citation type="submission" date="2018-04" db="EMBL/GenBank/DDBJ databases">
        <title>Draft genome sequence of Mycobacterium montefiorense isolated from Japanese black salamander.</title>
        <authorList>
            <person name="Fukano H."/>
            <person name="Yoshida M."/>
            <person name="Shimizu A."/>
            <person name="Iwao H."/>
            <person name="Kurata O."/>
            <person name="Katayama Y."/>
            <person name="Omatsu T."/>
            <person name="Mizutani T."/>
            <person name="Wada S."/>
            <person name="Hoshino Y."/>
        </authorList>
    </citation>
    <scope>NUCLEOTIDE SEQUENCE [LARGE SCALE GENOMIC DNA]</scope>
    <source>
        <strain evidence="5">BS</strain>
    </source>
</reference>
<gene>
    <name evidence="3" type="ORF">MmonteBS_40440</name>
    <name evidence="4" type="ORF">NJB18185_38950</name>
</gene>
<keyword evidence="2" id="KW-0812">Transmembrane</keyword>
<evidence type="ECO:0000313" key="5">
    <source>
        <dbReference type="Proteomes" id="UP000245060"/>
    </source>
</evidence>
<comment type="caution">
    <text evidence="4">The sequence shown here is derived from an EMBL/GenBank/DDBJ whole genome shotgun (WGS) entry which is preliminary data.</text>
</comment>
<dbReference type="EMBL" id="BFCH01000021">
    <property type="protein sequence ID" value="GBG39672.1"/>
    <property type="molecule type" value="Genomic_DNA"/>
</dbReference>
<protein>
    <submittedName>
        <fullName evidence="4">Uncharacterized protein</fullName>
    </submittedName>
</protein>
<reference evidence="4" key="3">
    <citation type="journal article" date="2022" name="Microbiol. Resour. Announc.">
        <title>Draft Genome Sequences of Eight Mycobacterium montefiorense Strains Isolated from Salamanders in Captivity.</title>
        <authorList>
            <person name="Komine T."/>
            <person name="Ihara H."/>
            <person name="Fukano H."/>
            <person name="Hoshino Y."/>
            <person name="Kurata O."/>
            <person name="Wada S."/>
        </authorList>
    </citation>
    <scope>NUCLEOTIDE SEQUENCE</scope>
    <source>
        <strain evidence="4">NJB18185</strain>
    </source>
</reference>
<evidence type="ECO:0000313" key="4">
    <source>
        <dbReference type="EMBL" id="GKU74124.1"/>
    </source>
</evidence>
<dbReference type="RefSeq" id="WP_108924972.1">
    <property type="nucleotide sequence ID" value="NZ_BFCH01000021.1"/>
</dbReference>
<keyword evidence="2" id="KW-0472">Membrane</keyword>
<sequence length="136" mass="14845">MTTLDEEHVNASTVHDELGSEQTDHGADELRAVPSFAQRWAAYAAAHPTSKRARTLRTLRELETRAIDLPVIGKFHRPDKHDVVYVVGLTALLAFGAVELPIAVIVLGGHVLVKQHSSRSLAAVGEVMEDVFGHHI</sequence>
<dbReference type="EMBL" id="BQYH01000029">
    <property type="protein sequence ID" value="GKU74124.1"/>
    <property type="molecule type" value="Genomic_DNA"/>
</dbReference>
<dbReference type="AlphaFoldDB" id="A0AA37V1L7"/>
<evidence type="ECO:0000313" key="3">
    <source>
        <dbReference type="EMBL" id="GBG39672.1"/>
    </source>
</evidence>
<proteinExistence type="predicted"/>
<dbReference type="Proteomes" id="UP000245060">
    <property type="component" value="Unassembled WGS sequence"/>
</dbReference>
<feature type="region of interest" description="Disordered" evidence="1">
    <location>
        <begin position="1"/>
        <end position="25"/>
    </location>
</feature>
<keyword evidence="2" id="KW-1133">Transmembrane helix</keyword>
<dbReference type="Proteomes" id="UP001139505">
    <property type="component" value="Unassembled WGS sequence"/>
</dbReference>